<dbReference type="AlphaFoldDB" id="A0A645J4L2"/>
<dbReference type="EMBL" id="VSSQ01130396">
    <property type="protein sequence ID" value="MPN58080.1"/>
    <property type="molecule type" value="Genomic_DNA"/>
</dbReference>
<evidence type="ECO:0000313" key="1">
    <source>
        <dbReference type="EMBL" id="MPN58080.1"/>
    </source>
</evidence>
<reference evidence="1" key="1">
    <citation type="submission" date="2019-08" db="EMBL/GenBank/DDBJ databases">
        <authorList>
            <person name="Kucharzyk K."/>
            <person name="Murdoch R.W."/>
            <person name="Higgins S."/>
            <person name="Loffler F."/>
        </authorList>
    </citation>
    <scope>NUCLEOTIDE SEQUENCE</scope>
</reference>
<protein>
    <submittedName>
        <fullName evidence="1">Uncharacterized protein</fullName>
    </submittedName>
</protein>
<gene>
    <name evidence="1" type="ORF">SDC9_205781</name>
</gene>
<comment type="caution">
    <text evidence="1">The sequence shown here is derived from an EMBL/GenBank/DDBJ whole genome shotgun (WGS) entry which is preliminary data.</text>
</comment>
<proteinExistence type="predicted"/>
<organism evidence="1">
    <name type="scientific">bioreactor metagenome</name>
    <dbReference type="NCBI Taxonomy" id="1076179"/>
    <lineage>
        <taxon>unclassified sequences</taxon>
        <taxon>metagenomes</taxon>
        <taxon>ecological metagenomes</taxon>
    </lineage>
</organism>
<name>A0A645J4L2_9ZZZZ</name>
<sequence>MRLLDYELRQEQPDNPYNDQLKSKAVKGFTLAFRLHCEKCNLTDFVKVSNLGWQGGDFENLVKSA</sequence>
<accession>A0A645J4L2</accession>